<protein>
    <recommendedName>
        <fullName evidence="10">Peptidyl-prolyl cis-trans isomerase</fullName>
        <ecNumber evidence="10">5.2.1.8</ecNumber>
    </recommendedName>
</protein>
<dbReference type="PANTHER" id="PTHR47861:SF3">
    <property type="entry name" value="FKBP-TYPE PEPTIDYL-PROLYL CIS-TRANS ISOMERASE SLYD"/>
    <property type="match status" value="1"/>
</dbReference>
<evidence type="ECO:0000256" key="1">
    <source>
        <dbReference type="ARBA" id="ARBA00000971"/>
    </source>
</evidence>
<keyword evidence="6" id="KW-0143">Chaperone</keyword>
<comment type="caution">
    <text evidence="12">The sequence shown here is derived from an EMBL/GenBank/DDBJ whole genome shotgun (WGS) entry which is preliminary data.</text>
</comment>
<dbReference type="SUPFAM" id="SSF54534">
    <property type="entry name" value="FKBP-like"/>
    <property type="match status" value="1"/>
</dbReference>
<comment type="catalytic activity">
    <reaction evidence="1 9 10">
        <text>[protein]-peptidylproline (omega=180) = [protein]-peptidylproline (omega=0)</text>
        <dbReference type="Rhea" id="RHEA:16237"/>
        <dbReference type="Rhea" id="RHEA-COMP:10747"/>
        <dbReference type="Rhea" id="RHEA-COMP:10748"/>
        <dbReference type="ChEBI" id="CHEBI:83833"/>
        <dbReference type="ChEBI" id="CHEBI:83834"/>
        <dbReference type="EC" id="5.2.1.8"/>
    </reaction>
</comment>
<evidence type="ECO:0000256" key="5">
    <source>
        <dbReference type="ARBA" id="ARBA00023110"/>
    </source>
</evidence>
<dbReference type="EMBL" id="JBHSCX010000015">
    <property type="protein sequence ID" value="MFC4363090.1"/>
    <property type="molecule type" value="Genomic_DNA"/>
</dbReference>
<dbReference type="RefSeq" id="WP_290265141.1">
    <property type="nucleotide sequence ID" value="NZ_JAUFQG010000006.1"/>
</dbReference>
<evidence type="ECO:0000256" key="3">
    <source>
        <dbReference type="ARBA" id="ARBA00006577"/>
    </source>
</evidence>
<evidence type="ECO:0000256" key="10">
    <source>
        <dbReference type="RuleBase" id="RU003915"/>
    </source>
</evidence>
<keyword evidence="5 9" id="KW-0697">Rotamase</keyword>
<dbReference type="EC" id="5.2.1.8" evidence="10"/>
<evidence type="ECO:0000313" key="12">
    <source>
        <dbReference type="EMBL" id="MFC4363090.1"/>
    </source>
</evidence>
<evidence type="ECO:0000313" key="13">
    <source>
        <dbReference type="Proteomes" id="UP001595840"/>
    </source>
</evidence>
<evidence type="ECO:0000256" key="4">
    <source>
        <dbReference type="ARBA" id="ARBA00022490"/>
    </source>
</evidence>
<evidence type="ECO:0000256" key="8">
    <source>
        <dbReference type="ARBA" id="ARBA00037071"/>
    </source>
</evidence>
<dbReference type="PROSITE" id="PS50059">
    <property type="entry name" value="FKBP_PPIASE"/>
    <property type="match status" value="1"/>
</dbReference>
<proteinExistence type="inferred from homology"/>
<dbReference type="PANTHER" id="PTHR47861">
    <property type="entry name" value="FKBP-TYPE PEPTIDYL-PROLYL CIS-TRANS ISOMERASE SLYD"/>
    <property type="match status" value="1"/>
</dbReference>
<keyword evidence="7 9" id="KW-0413">Isomerase</keyword>
<dbReference type="Gene3D" id="3.10.50.40">
    <property type="match status" value="1"/>
</dbReference>
<comment type="subcellular location">
    <subcellularLocation>
        <location evidence="2">Cytoplasm</location>
    </subcellularLocation>
</comment>
<evidence type="ECO:0000256" key="7">
    <source>
        <dbReference type="ARBA" id="ARBA00023235"/>
    </source>
</evidence>
<organism evidence="12 13">
    <name type="scientific">Simiduia curdlanivorans</name>
    <dbReference type="NCBI Taxonomy" id="1492769"/>
    <lineage>
        <taxon>Bacteria</taxon>
        <taxon>Pseudomonadati</taxon>
        <taxon>Pseudomonadota</taxon>
        <taxon>Gammaproteobacteria</taxon>
        <taxon>Cellvibrionales</taxon>
        <taxon>Cellvibrionaceae</taxon>
        <taxon>Simiduia</taxon>
    </lineage>
</organism>
<dbReference type="GO" id="GO:0003755">
    <property type="term" value="F:peptidyl-prolyl cis-trans isomerase activity"/>
    <property type="evidence" value="ECO:0007669"/>
    <property type="project" value="UniProtKB-EC"/>
</dbReference>
<gene>
    <name evidence="12" type="ORF">ACFOX3_12305</name>
</gene>
<keyword evidence="4" id="KW-0963">Cytoplasm</keyword>
<dbReference type="Pfam" id="PF00254">
    <property type="entry name" value="FKBP_C"/>
    <property type="match status" value="1"/>
</dbReference>
<evidence type="ECO:0000256" key="2">
    <source>
        <dbReference type="ARBA" id="ARBA00004496"/>
    </source>
</evidence>
<reference evidence="13" key="1">
    <citation type="journal article" date="2019" name="Int. J. Syst. Evol. Microbiol.">
        <title>The Global Catalogue of Microorganisms (GCM) 10K type strain sequencing project: providing services to taxonomists for standard genome sequencing and annotation.</title>
        <authorList>
            <consortium name="The Broad Institute Genomics Platform"/>
            <consortium name="The Broad Institute Genome Sequencing Center for Infectious Disease"/>
            <person name="Wu L."/>
            <person name="Ma J."/>
        </authorList>
    </citation>
    <scope>NUCLEOTIDE SEQUENCE [LARGE SCALE GENOMIC DNA]</scope>
    <source>
        <strain evidence="13">CECT 8570</strain>
    </source>
</reference>
<evidence type="ECO:0000256" key="9">
    <source>
        <dbReference type="PROSITE-ProRule" id="PRU00277"/>
    </source>
</evidence>
<evidence type="ECO:0000256" key="6">
    <source>
        <dbReference type="ARBA" id="ARBA00023186"/>
    </source>
</evidence>
<dbReference type="InterPro" id="IPR001179">
    <property type="entry name" value="PPIase_FKBP_dom"/>
</dbReference>
<sequence length="163" mass="17663">MKISNDSVVSFHYDLKEGETALESSRDGEPVLYLHGHDNLLPAMEKGIDGLEAGAKVSLTLAPEEAYGKKREGATQRIPIKHLVDHAKLKNKLRVGMTVAINTEHGAQDAVVLKVGKFNVDVDANHPFAGKTLTFEIEVLDVRAATAEELEHGHAHGVGGHHH</sequence>
<feature type="domain" description="PPIase FKBP-type" evidence="11">
    <location>
        <begin position="6"/>
        <end position="79"/>
    </location>
</feature>
<comment type="similarity">
    <text evidence="3 10">Belongs to the FKBP-type PPIase family.</text>
</comment>
<keyword evidence="13" id="KW-1185">Reference proteome</keyword>
<name>A0ABV8V7A0_9GAMM</name>
<dbReference type="Proteomes" id="UP001595840">
    <property type="component" value="Unassembled WGS sequence"/>
</dbReference>
<comment type="function">
    <text evidence="8">Also involved in hydrogenase metallocenter assembly, probably by participating in the nickel insertion step. This function in hydrogenase biosynthesis requires chaperone activity and the presence of the metal-binding domain, but not PPIase activity.</text>
</comment>
<dbReference type="InterPro" id="IPR046357">
    <property type="entry name" value="PPIase_dom_sf"/>
</dbReference>
<evidence type="ECO:0000259" key="11">
    <source>
        <dbReference type="PROSITE" id="PS50059"/>
    </source>
</evidence>
<accession>A0ABV8V7A0</accession>